<proteinExistence type="predicted"/>
<dbReference type="GeneID" id="80401748"/>
<dbReference type="Pfam" id="PF01068">
    <property type="entry name" value="DNA_ligase_A_M"/>
    <property type="match status" value="1"/>
</dbReference>
<reference evidence="4 5" key="1">
    <citation type="submission" date="2022-09" db="EMBL/GenBank/DDBJ databases">
        <title>Evolutionary Diversification of Methanotrophic Ca. Methanophagales (ANME-1) and Their Expansive Virome.</title>
        <authorList>
            <person name="Laso-Perez R."/>
            <person name="Wu F."/>
            <person name="Cremiere A."/>
            <person name="Speth D."/>
            <person name="Magyar J.S."/>
            <person name="Krupovic M."/>
            <person name="Orphan V.J."/>
        </authorList>
    </citation>
    <scope>NUCLEOTIDE SEQUENCE [LARGE SCALE GENOMIC DNA]</scope>
    <source>
        <strain evidence="4">PBV299</strain>
    </source>
</reference>
<dbReference type="SUPFAM" id="SSF51294">
    <property type="entry name" value="Hedgehog/intein (Hint) domain"/>
    <property type="match status" value="2"/>
</dbReference>
<dbReference type="InterPro" id="IPR003587">
    <property type="entry name" value="Hint_dom_N"/>
</dbReference>
<dbReference type="InterPro" id="IPR004042">
    <property type="entry name" value="Intein_endonuc_central"/>
</dbReference>
<dbReference type="InterPro" id="IPR036844">
    <property type="entry name" value="Hint_dom_sf"/>
</dbReference>
<name>A0ABY6GLM3_9CAUD</name>
<evidence type="ECO:0000313" key="4">
    <source>
        <dbReference type="EMBL" id="UYL64847.1"/>
    </source>
</evidence>
<protein>
    <submittedName>
        <fullName evidence="4">DNA ligase</fullName>
        <ecNumber evidence="4">6.5.1.1</ecNumber>
    </submittedName>
</protein>
<evidence type="ECO:0000256" key="2">
    <source>
        <dbReference type="ARBA" id="ARBA00023000"/>
    </source>
</evidence>
<dbReference type="InterPro" id="IPR012310">
    <property type="entry name" value="DNA_ligase_ATP-dep_cent"/>
</dbReference>
<dbReference type="PROSITE" id="PS50817">
    <property type="entry name" value="INTEIN_N_TER"/>
    <property type="match status" value="1"/>
</dbReference>
<dbReference type="Gene3D" id="2.170.16.10">
    <property type="entry name" value="Hedgehog/Intein (Hint) domain"/>
    <property type="match status" value="2"/>
</dbReference>
<dbReference type="CDD" id="cd00081">
    <property type="entry name" value="Hint"/>
    <property type="match status" value="2"/>
</dbReference>
<evidence type="ECO:0000259" key="3">
    <source>
        <dbReference type="PROSITE" id="PS50819"/>
    </source>
</evidence>
<sequence length="1649" mass="191466">MASQSLEIEFVGVNAAAPDHNQIVLHHGESHIVLSPCKSYEGATHAIVCDYDEDDWRAWKWYVKRDIPLYAEGAICEALKHTEIGKHLIPFTKPLKINSLQLHVLKAPVAPRQPAAGVMIPEYKVCIVPELPTYISQALIKAFGYPPKHIIVGIGSFEKSNHKISFKDFKEQIKRVLEPPEKGILSLTLTNFRKDLRAHKSSVIRELKEIFPDVPIVWAEKGMKISVSRDGTDFEISSQTHRDGREAKEKACPIHSSLPSCKKLNLVENNVIREKLHLDEFRSEGVDFDLCYDEETEILTENGFKFFKDLEPGEKVATLNPKTGYLEYQTPIHYYEFDYNGPMLLFENKYCSLCVTPNHKLWVQEGRNPNNKFQLKTFSEIKTKEFHMTSFVKWKGEDIKEFHLQPVWHNSHKEYYGGTSIPFENYIKFMAWFLSEGSAWKERNSHYKISIANTNPEFKREIEQICKSIGYGKFYNNSSFIICSKALYEYLKQFGKAKEKFIPNIIKCASPELLRLFIETYAKGDGTKNKSGTLVIWTSSSRMRDDLQEIILKAGWASTARWHEKRKAWTISINKNLKNIWSRHSEVKIINYNGKIYDVTVPNHILVVRRHGKIVLSGNSHPHERWQELIMDLRILGNSAFPRLLKGQRWGDWTLADVKRYFAKIIDVLRSECKFPWIPPFGEHSKLYKQYYGRDPKRAAKSSFWKLYKEAERYMKTKPPKSLEEAKEWDRERKSLIKTKSLKPGWYSDVKPKYRFEIDLLESDLAHLGWDKKTLLVDPKWDGLRLTLGKIKGKGFAWVDPEDLKERSPDVTDRVPEIIKEIEEHWPDNTICDAELIAMDFPEVLHRTVALAMLRTKEPAENFKDYLYAAVFDVMYFKGEEVEHKPLKDRIEILKQIPRSDHILVERVSAKIVPGGFAYLCHNPKEVRQAWNLIVSDKAVKHKGEYIRKAAEGVMIKLWEEDTRAKQQNPAWCLKGDTYILTDEGFRMIKTIKPGDRVLCADGKFHRVKRVFKKPFDGREICEIKGGIPKARVTHDHLLLTKQGWLEAENIKDTSILVRPELREEITEKFPEEVTLEIFGYKKTIKLDYEMMKAIGFILAEGQLTTGKTNKYYNQGVVVRINPEVTEYKWFKATIENRLGVPVNEIRIKDQNIIRLEFQDPPFASWIHDTFVSKYGKNIPGKAVRIKLPLSLANAREEQLKGLLEGFWLGDGYHSDRIKGLRISTSSSYFAGTLYLICRLKGWDVTVHFRKTKFNGERKHDNWTIYIKTDGVIQRKRVEIENIGTQNFGKSGRTDYLYDLEIEGADNYSNGEVVFHNSKQKIWRECDLVVLARHTVKGTKDVFNYYLGIDISPEYAAKLLDDKKLKKWVVALDGDKLITGVSEIRNLLKKQAKVRYLIYYGKSDNTKLKLRVGDILRVASEEVIRYENEAHPEAPLFRGYINRAMEPIPEKHVSDSLDVFNRLSLLEPKRVPIEELMRWHQESIKEKSFKSRGLYLPEPHARLIAEGKKVLILKDRKYDIADEIFLFFDHDKAYGYLLLGDPFVINSHKEFLALQPLHHVTEEEYKKWKFAIPIYAYPIREVMRFPHPKKISVPKGVQNFLDDAHEYIVDEKSLEGSIAFVGDRPVMILSSASEVHENEQNLGDMTYNI</sequence>
<dbReference type="RefSeq" id="YP_010772041.1">
    <property type="nucleotide sequence ID" value="NC_074638.1"/>
</dbReference>
<dbReference type="PROSITE" id="PS50818">
    <property type="entry name" value="INTEIN_C_TER"/>
    <property type="match status" value="2"/>
</dbReference>
<dbReference type="GO" id="GO:0003910">
    <property type="term" value="F:DNA ligase (ATP) activity"/>
    <property type="evidence" value="ECO:0007669"/>
    <property type="project" value="UniProtKB-EC"/>
</dbReference>
<dbReference type="Gene3D" id="3.30.470.30">
    <property type="entry name" value="DNA ligase/mRNA capping enzyme"/>
    <property type="match status" value="1"/>
</dbReference>
<organism evidence="4 5">
    <name type="scientific">Methanophagales virus PBV299</name>
    <dbReference type="NCBI Taxonomy" id="2987730"/>
    <lineage>
        <taxon>Viruses</taxon>
        <taxon>Duplodnaviria</taxon>
        <taxon>Heunggongvirae</taxon>
        <taxon>Uroviricota</taxon>
        <taxon>Caudoviricetes</taxon>
        <taxon>Nakonvirales</taxon>
        <taxon>Ahpuchviridae</taxon>
        <taxon>Kisinvirus</taxon>
        <taxon>Kisinvirus pescaderoense</taxon>
    </lineage>
</organism>
<dbReference type="InterPro" id="IPR006141">
    <property type="entry name" value="Intein_N"/>
</dbReference>
<keyword evidence="1" id="KW-0068">Autocatalytic cleavage</keyword>
<accession>A0ABY6GLM3</accession>
<feature type="domain" description="DOD-type homing endonuclease" evidence="3">
    <location>
        <begin position="429"/>
        <end position="556"/>
    </location>
</feature>
<dbReference type="PROSITE" id="PS50819">
    <property type="entry name" value="INTEIN_ENDONUCLEASE"/>
    <property type="match status" value="1"/>
</dbReference>
<gene>
    <name evidence="4" type="primary">lig</name>
    <name evidence="4" type="ORF">OFDIEDLO_00051</name>
</gene>
<keyword evidence="4" id="KW-0436">Ligase</keyword>
<evidence type="ECO:0000256" key="1">
    <source>
        <dbReference type="ARBA" id="ARBA00022813"/>
    </source>
</evidence>
<dbReference type="Proteomes" id="UP001156193">
    <property type="component" value="Segment"/>
</dbReference>
<dbReference type="SUPFAM" id="SSF55608">
    <property type="entry name" value="Homing endonucleases"/>
    <property type="match status" value="2"/>
</dbReference>
<evidence type="ECO:0000313" key="5">
    <source>
        <dbReference type="Proteomes" id="UP001156193"/>
    </source>
</evidence>
<dbReference type="Gene3D" id="3.10.28.10">
    <property type="entry name" value="Homing endonucleases"/>
    <property type="match status" value="2"/>
</dbReference>
<dbReference type="EMBL" id="OP413838">
    <property type="protein sequence ID" value="UYL64847.1"/>
    <property type="molecule type" value="Genomic_DNA"/>
</dbReference>
<dbReference type="SUPFAM" id="SSF56091">
    <property type="entry name" value="DNA ligase/mRNA capping enzyme, catalytic domain"/>
    <property type="match status" value="1"/>
</dbReference>
<dbReference type="EC" id="6.5.1.1" evidence="4"/>
<keyword evidence="5" id="KW-1185">Reference proteome</keyword>
<dbReference type="InterPro" id="IPR027434">
    <property type="entry name" value="Homing_endonucl"/>
</dbReference>
<dbReference type="InterPro" id="IPR030934">
    <property type="entry name" value="Intein_C"/>
</dbReference>
<keyword evidence="2" id="KW-0651">Protein splicing</keyword>
<dbReference type="SMART" id="SM00306">
    <property type="entry name" value="HintN"/>
    <property type="match status" value="2"/>
</dbReference>